<protein>
    <submittedName>
        <fullName evidence="1">Uncharacterized protein</fullName>
    </submittedName>
</protein>
<keyword evidence="2" id="KW-1185">Reference proteome</keyword>
<dbReference type="EMBL" id="VSRR010013588">
    <property type="protein sequence ID" value="MPC55970.1"/>
    <property type="molecule type" value="Genomic_DNA"/>
</dbReference>
<proteinExistence type="predicted"/>
<comment type="caution">
    <text evidence="1">The sequence shown here is derived from an EMBL/GenBank/DDBJ whole genome shotgun (WGS) entry which is preliminary data.</text>
</comment>
<dbReference type="Proteomes" id="UP000324222">
    <property type="component" value="Unassembled WGS sequence"/>
</dbReference>
<sequence>MICFCVKRTAHIQWILAAHSFHEEFRNPGVRPRSCYNASLFCFTTSSSFVSPLACYCASATQLIHRPGCPTAPAAPPLHCSTSRHSTVPTTRYPPILPVTSLSPAIHLLSRSAMSQYGSFEGHFYYSCSLDWVAHPDA</sequence>
<evidence type="ECO:0000313" key="2">
    <source>
        <dbReference type="Proteomes" id="UP000324222"/>
    </source>
</evidence>
<organism evidence="1 2">
    <name type="scientific">Portunus trituberculatus</name>
    <name type="common">Swimming crab</name>
    <name type="synonym">Neptunus trituberculatus</name>
    <dbReference type="NCBI Taxonomy" id="210409"/>
    <lineage>
        <taxon>Eukaryota</taxon>
        <taxon>Metazoa</taxon>
        <taxon>Ecdysozoa</taxon>
        <taxon>Arthropoda</taxon>
        <taxon>Crustacea</taxon>
        <taxon>Multicrustacea</taxon>
        <taxon>Malacostraca</taxon>
        <taxon>Eumalacostraca</taxon>
        <taxon>Eucarida</taxon>
        <taxon>Decapoda</taxon>
        <taxon>Pleocyemata</taxon>
        <taxon>Brachyura</taxon>
        <taxon>Eubrachyura</taxon>
        <taxon>Portunoidea</taxon>
        <taxon>Portunidae</taxon>
        <taxon>Portuninae</taxon>
        <taxon>Portunus</taxon>
    </lineage>
</organism>
<reference evidence="1 2" key="1">
    <citation type="submission" date="2019-05" db="EMBL/GenBank/DDBJ databases">
        <title>Another draft genome of Portunus trituberculatus and its Hox gene families provides insights of decapod evolution.</title>
        <authorList>
            <person name="Jeong J.-H."/>
            <person name="Song I."/>
            <person name="Kim S."/>
            <person name="Choi T."/>
            <person name="Kim D."/>
            <person name="Ryu S."/>
            <person name="Kim W."/>
        </authorList>
    </citation>
    <scope>NUCLEOTIDE SEQUENCE [LARGE SCALE GENOMIC DNA]</scope>
    <source>
        <tissue evidence="1">Muscle</tissue>
    </source>
</reference>
<evidence type="ECO:0000313" key="1">
    <source>
        <dbReference type="EMBL" id="MPC55970.1"/>
    </source>
</evidence>
<dbReference type="AlphaFoldDB" id="A0A5B7G6V7"/>
<gene>
    <name evidence="1" type="ORF">E2C01_049918</name>
</gene>
<name>A0A5B7G6V7_PORTR</name>
<accession>A0A5B7G6V7</accession>